<dbReference type="InterPro" id="IPR001060">
    <property type="entry name" value="FCH_dom"/>
</dbReference>
<protein>
    <recommendedName>
        <fullName evidence="13">F-BAR domain-containing protein</fullName>
    </recommendedName>
</protein>
<feature type="domain" description="SH3" evidence="9">
    <location>
        <begin position="392"/>
        <end position="454"/>
    </location>
</feature>
<evidence type="ECO:0000256" key="1">
    <source>
        <dbReference type="ARBA" id="ARBA00004245"/>
    </source>
</evidence>
<reference evidence="11 12" key="1">
    <citation type="submission" date="2009-08" db="EMBL/GenBank/DDBJ databases">
        <title>The Genome Sequence of Spizellomyces punctatus strain DAOM BR117.</title>
        <authorList>
            <consortium name="The Broad Institute Genome Sequencing Platform"/>
            <person name="Russ C."/>
            <person name="Cuomo C."/>
            <person name="Shea T."/>
            <person name="Young S.K."/>
            <person name="Zeng Q."/>
            <person name="Koehrsen M."/>
            <person name="Haas B."/>
            <person name="Borodovsky M."/>
            <person name="Guigo R."/>
            <person name="Alvarado L."/>
            <person name="Berlin A."/>
            <person name="Bochicchio J."/>
            <person name="Borenstein D."/>
            <person name="Chapman S."/>
            <person name="Chen Z."/>
            <person name="Engels R."/>
            <person name="Freedman E."/>
            <person name="Gellesch M."/>
            <person name="Goldberg J."/>
            <person name="Griggs A."/>
            <person name="Gujja S."/>
            <person name="Heiman D."/>
            <person name="Hepburn T."/>
            <person name="Howarth C."/>
            <person name="Jen D."/>
            <person name="Larson L."/>
            <person name="Lewis B."/>
            <person name="Mehta T."/>
            <person name="Park D."/>
            <person name="Pearson M."/>
            <person name="Roberts A."/>
            <person name="Saif S."/>
            <person name="Shenoy N."/>
            <person name="Sisk P."/>
            <person name="Stolte C."/>
            <person name="Sykes S."/>
            <person name="Thomson T."/>
            <person name="Walk T."/>
            <person name="White J."/>
            <person name="Yandava C."/>
            <person name="Burger G."/>
            <person name="Gray M.W."/>
            <person name="Holland P.W.H."/>
            <person name="King N."/>
            <person name="Lang F.B.F."/>
            <person name="Roger A.J."/>
            <person name="Ruiz-Trillo I."/>
            <person name="Lander E."/>
            <person name="Nusbaum C."/>
        </authorList>
    </citation>
    <scope>NUCLEOTIDE SEQUENCE [LARGE SCALE GENOMIC DNA]</scope>
    <source>
        <strain evidence="11 12">DAOM BR117</strain>
    </source>
</reference>
<dbReference type="EMBL" id="KQ257451">
    <property type="protein sequence ID" value="KND03759.1"/>
    <property type="molecule type" value="Genomic_DNA"/>
</dbReference>
<dbReference type="FunCoup" id="A0A0L0HSD3">
    <property type="interactions" value="22"/>
</dbReference>
<dbReference type="RefSeq" id="XP_016611798.1">
    <property type="nucleotide sequence ID" value="XM_016749544.1"/>
</dbReference>
<feature type="compositionally biased region" description="Low complexity" evidence="8">
    <location>
        <begin position="340"/>
        <end position="352"/>
    </location>
</feature>
<dbReference type="GO" id="GO:0005886">
    <property type="term" value="C:plasma membrane"/>
    <property type="evidence" value="ECO:0007669"/>
    <property type="project" value="TreeGrafter"/>
</dbReference>
<dbReference type="Proteomes" id="UP000053201">
    <property type="component" value="Unassembled WGS sequence"/>
</dbReference>
<evidence type="ECO:0000313" key="11">
    <source>
        <dbReference type="EMBL" id="KND03759.1"/>
    </source>
</evidence>
<dbReference type="Pfam" id="PF00018">
    <property type="entry name" value="SH3_1"/>
    <property type="match status" value="1"/>
</dbReference>
<dbReference type="PANTHER" id="PTHR23065">
    <property type="entry name" value="PROLINE-SERINE-THREONINE PHOSPHATASE INTERACTING PROTEIN 1"/>
    <property type="match status" value="1"/>
</dbReference>
<dbReference type="GeneID" id="27684897"/>
<dbReference type="STRING" id="645134.A0A0L0HSD3"/>
<dbReference type="GO" id="GO:0032153">
    <property type="term" value="C:cell division site"/>
    <property type="evidence" value="ECO:0007669"/>
    <property type="project" value="TreeGrafter"/>
</dbReference>
<dbReference type="InterPro" id="IPR001452">
    <property type="entry name" value="SH3_domain"/>
</dbReference>
<dbReference type="GO" id="GO:0030864">
    <property type="term" value="C:cortical actin cytoskeleton"/>
    <property type="evidence" value="ECO:0007669"/>
    <property type="project" value="UniProtKB-ARBA"/>
</dbReference>
<evidence type="ECO:0000256" key="5">
    <source>
        <dbReference type="ARBA" id="ARBA00023212"/>
    </source>
</evidence>
<dbReference type="Pfam" id="PF00611">
    <property type="entry name" value="FCH"/>
    <property type="match status" value="1"/>
</dbReference>
<evidence type="ECO:0008006" key="13">
    <source>
        <dbReference type="Google" id="ProtNLM"/>
    </source>
</evidence>
<feature type="compositionally biased region" description="Polar residues" evidence="8">
    <location>
        <begin position="309"/>
        <end position="323"/>
    </location>
</feature>
<sequence length="454" mass="50504">MDKPSFASSFWGDNDKGLEVLMGRMRQGKHVSEEVHAMLKERATIEEEYGKRLHKLAKTFSPKEEIGTLRDSLDIVKNELEKSAKSHTDLAQEIRVKLEKPLGDFIGTQSGIRKNHNAIVEKHQKAKAAQVAAVMKSKERYEAKCAETTQLSQIRADPASKEAEKIKMKLQKVQSQAKQADVDYVAGVEKLTEIHRRWVDDFRTACTECQKLEEDRFHFLRGNIWNYANFISGVCVSDDEACERVRVSLEACDFEKDLALFLDRNTTGSVIPQPLQYINYYTGTQENSLSGRRKSATSNDLPATLPMYNPSQDDLGSTHTLGSGPSGYNDPTTTRRDSASSKGSAAFSGAVGPQVLNGMPQQQQQRSGSNAPPAGADATFQYDPYDVPESMPVLFSVRVLYDYQAQAPEELTIGKGQLIPVIATHDDGWWEGLGSEGGQRRKGLFPSNFTETVR</sequence>
<dbReference type="OMA" id="PIEYQNY"/>
<evidence type="ECO:0000313" key="12">
    <source>
        <dbReference type="Proteomes" id="UP000053201"/>
    </source>
</evidence>
<dbReference type="GO" id="GO:0030036">
    <property type="term" value="P:actin cytoskeleton organization"/>
    <property type="evidence" value="ECO:0007669"/>
    <property type="project" value="UniProtKB-ARBA"/>
</dbReference>
<keyword evidence="4" id="KW-0597">Phosphoprotein</keyword>
<dbReference type="eggNOG" id="KOG2398">
    <property type="taxonomic scope" value="Eukaryota"/>
</dbReference>
<dbReference type="Gene3D" id="1.20.1270.60">
    <property type="entry name" value="Arfaptin homology (AH) domain/BAR domain"/>
    <property type="match status" value="1"/>
</dbReference>
<evidence type="ECO:0000256" key="4">
    <source>
        <dbReference type="ARBA" id="ARBA00022553"/>
    </source>
</evidence>
<feature type="domain" description="F-BAR" evidence="10">
    <location>
        <begin position="4"/>
        <end position="257"/>
    </location>
</feature>
<evidence type="ECO:0000256" key="3">
    <source>
        <dbReference type="ARBA" id="ARBA00022490"/>
    </source>
</evidence>
<keyword evidence="12" id="KW-1185">Reference proteome</keyword>
<dbReference type="SUPFAM" id="SSF103657">
    <property type="entry name" value="BAR/IMD domain-like"/>
    <property type="match status" value="1"/>
</dbReference>
<evidence type="ECO:0000256" key="2">
    <source>
        <dbReference type="ARBA" id="ARBA00022443"/>
    </source>
</evidence>
<dbReference type="PROSITE" id="PS51741">
    <property type="entry name" value="F_BAR"/>
    <property type="match status" value="1"/>
</dbReference>
<keyword evidence="2 6" id="KW-0728">SH3 domain</keyword>
<gene>
    <name evidence="11" type="ORF">SPPG_01214</name>
</gene>
<dbReference type="InterPro" id="IPR031160">
    <property type="entry name" value="F_BAR_dom"/>
</dbReference>
<dbReference type="CDD" id="cd00174">
    <property type="entry name" value="SH3"/>
    <property type="match status" value="1"/>
</dbReference>
<proteinExistence type="predicted"/>
<name>A0A0L0HSD3_SPIPD</name>
<accession>A0A0L0HSD3</accession>
<feature type="region of interest" description="Disordered" evidence="8">
    <location>
        <begin position="433"/>
        <end position="454"/>
    </location>
</feature>
<keyword evidence="7" id="KW-0175">Coiled coil</keyword>
<feature type="region of interest" description="Disordered" evidence="8">
    <location>
        <begin position="288"/>
        <end position="383"/>
    </location>
</feature>
<dbReference type="SMART" id="SM00055">
    <property type="entry name" value="FCH"/>
    <property type="match status" value="1"/>
</dbReference>
<dbReference type="InterPro" id="IPR027267">
    <property type="entry name" value="AH/BAR_dom_sf"/>
</dbReference>
<dbReference type="SUPFAM" id="SSF50044">
    <property type="entry name" value="SH3-domain"/>
    <property type="match status" value="1"/>
</dbReference>
<dbReference type="PRINTS" id="PR00452">
    <property type="entry name" value="SH3DOMAIN"/>
</dbReference>
<feature type="compositionally biased region" description="Polar residues" evidence="8">
    <location>
        <begin position="359"/>
        <end position="370"/>
    </location>
</feature>
<evidence type="ECO:0000259" key="9">
    <source>
        <dbReference type="PROSITE" id="PS50002"/>
    </source>
</evidence>
<dbReference type="PANTHER" id="PTHR23065:SF7">
    <property type="entry name" value="NOSTRIN, ISOFORM H"/>
    <property type="match status" value="1"/>
</dbReference>
<comment type="subcellular location">
    <subcellularLocation>
        <location evidence="1">Cytoplasm</location>
        <location evidence="1">Cytoskeleton</location>
    </subcellularLocation>
</comment>
<evidence type="ECO:0000256" key="8">
    <source>
        <dbReference type="SAM" id="MobiDB-lite"/>
    </source>
</evidence>
<dbReference type="AlphaFoldDB" id="A0A0L0HSD3"/>
<dbReference type="Gene3D" id="2.30.30.40">
    <property type="entry name" value="SH3 Domains"/>
    <property type="match status" value="1"/>
</dbReference>
<organism evidence="11 12">
    <name type="scientific">Spizellomyces punctatus (strain DAOM BR117)</name>
    <dbReference type="NCBI Taxonomy" id="645134"/>
    <lineage>
        <taxon>Eukaryota</taxon>
        <taxon>Fungi</taxon>
        <taxon>Fungi incertae sedis</taxon>
        <taxon>Chytridiomycota</taxon>
        <taxon>Chytridiomycota incertae sedis</taxon>
        <taxon>Chytridiomycetes</taxon>
        <taxon>Spizellomycetales</taxon>
        <taxon>Spizellomycetaceae</taxon>
        <taxon>Spizellomyces</taxon>
    </lineage>
</organism>
<evidence type="ECO:0000256" key="7">
    <source>
        <dbReference type="PROSITE-ProRule" id="PRU01077"/>
    </source>
</evidence>
<feature type="compositionally biased region" description="Polar residues" evidence="8">
    <location>
        <begin position="288"/>
        <end position="301"/>
    </location>
</feature>
<dbReference type="OrthoDB" id="27823at2759"/>
<evidence type="ECO:0000259" key="10">
    <source>
        <dbReference type="PROSITE" id="PS51741"/>
    </source>
</evidence>
<dbReference type="PROSITE" id="PS50002">
    <property type="entry name" value="SH3"/>
    <property type="match status" value="1"/>
</dbReference>
<dbReference type="VEuPathDB" id="FungiDB:SPPG_01214"/>
<dbReference type="InterPro" id="IPR036028">
    <property type="entry name" value="SH3-like_dom_sf"/>
</dbReference>
<dbReference type="SMART" id="SM00326">
    <property type="entry name" value="SH3"/>
    <property type="match status" value="1"/>
</dbReference>
<keyword evidence="3" id="KW-0963">Cytoplasm</keyword>
<dbReference type="InParanoid" id="A0A0L0HSD3"/>
<keyword evidence="5" id="KW-0206">Cytoskeleton</keyword>
<evidence type="ECO:0000256" key="6">
    <source>
        <dbReference type="PROSITE-ProRule" id="PRU00192"/>
    </source>
</evidence>